<reference evidence="1 2" key="2">
    <citation type="submission" date="2009-02" db="EMBL/GenBank/DDBJ databases">
        <title>Draft genome sequence of Clostridium methylpentosum (DSM 5476).</title>
        <authorList>
            <person name="Sudarsanam P."/>
            <person name="Ley R."/>
            <person name="Guruge J."/>
            <person name="Turnbaugh P.J."/>
            <person name="Mahowald M."/>
            <person name="Liep D."/>
            <person name="Gordon J."/>
        </authorList>
    </citation>
    <scope>NUCLEOTIDE SEQUENCE [LARGE SCALE GENOMIC DNA]</scope>
    <source>
        <strain evidence="1 2">DSM 5476</strain>
    </source>
</reference>
<dbReference type="HOGENOM" id="CLU_2786548_0_0_9"/>
<reference evidence="1 2" key="1">
    <citation type="submission" date="2009-01" db="EMBL/GenBank/DDBJ databases">
        <authorList>
            <person name="Fulton L."/>
            <person name="Clifton S."/>
            <person name="Fulton B."/>
            <person name="Xu J."/>
            <person name="Minx P."/>
            <person name="Pepin K.H."/>
            <person name="Johnson M."/>
            <person name="Bhonagiri V."/>
            <person name="Nash W.E."/>
            <person name="Mardis E.R."/>
            <person name="Wilson R.K."/>
        </authorList>
    </citation>
    <scope>NUCLEOTIDE SEQUENCE [LARGE SCALE GENOMIC DNA]</scope>
    <source>
        <strain evidence="1 2">DSM 5476</strain>
    </source>
</reference>
<dbReference type="AlphaFoldDB" id="C0EF34"/>
<protein>
    <submittedName>
        <fullName evidence="1">Uncharacterized protein</fullName>
    </submittedName>
</protein>
<evidence type="ECO:0000313" key="2">
    <source>
        <dbReference type="Proteomes" id="UP000003340"/>
    </source>
</evidence>
<dbReference type="EMBL" id="ACEC01000082">
    <property type="protein sequence ID" value="EEG29936.1"/>
    <property type="molecule type" value="Genomic_DNA"/>
</dbReference>
<accession>C0EF34</accession>
<keyword evidence="2" id="KW-1185">Reference proteome</keyword>
<sequence>MILHTIIDLNEVMDPNYMKNFQACDSKRLENCIVYGVKCKEGFQVNGIFSTNPADYLNPNYESGKYLK</sequence>
<gene>
    <name evidence="1" type="ORF">CLOSTMETH_02473</name>
</gene>
<proteinExistence type="predicted"/>
<dbReference type="Proteomes" id="UP000003340">
    <property type="component" value="Unassembled WGS sequence"/>
</dbReference>
<evidence type="ECO:0000313" key="1">
    <source>
        <dbReference type="EMBL" id="EEG29936.1"/>
    </source>
</evidence>
<dbReference type="STRING" id="537013.CLOSTMETH_02473"/>
<name>C0EF34_9FIRM</name>
<comment type="caution">
    <text evidence="1">The sequence shown here is derived from an EMBL/GenBank/DDBJ whole genome shotgun (WGS) entry which is preliminary data.</text>
</comment>
<organism evidence="1 2">
    <name type="scientific">[Clostridium] methylpentosum DSM 5476</name>
    <dbReference type="NCBI Taxonomy" id="537013"/>
    <lineage>
        <taxon>Bacteria</taxon>
        <taxon>Bacillati</taxon>
        <taxon>Bacillota</taxon>
        <taxon>Clostridia</taxon>
        <taxon>Eubacteriales</taxon>
        <taxon>Oscillospiraceae</taxon>
        <taxon>Oscillospiraceae incertae sedis</taxon>
    </lineage>
</organism>